<protein>
    <submittedName>
        <fullName evidence="1">Diiron oxygenase</fullName>
    </submittedName>
</protein>
<gene>
    <name evidence="1" type="ORF">KIH74_06530</name>
</gene>
<dbReference type="InterPro" id="IPR012348">
    <property type="entry name" value="RNR-like"/>
</dbReference>
<comment type="caution">
    <text evidence="1">The sequence shown here is derived from an EMBL/GenBank/DDBJ whole genome shotgun (WGS) entry which is preliminary data.</text>
</comment>
<proteinExistence type="predicted"/>
<dbReference type="RefSeq" id="WP_214154868.1">
    <property type="nucleotide sequence ID" value="NZ_JAHBAY010000002.1"/>
</dbReference>
<reference evidence="1 2" key="1">
    <citation type="submission" date="2021-05" db="EMBL/GenBank/DDBJ databases">
        <title>Kineosporia and Streptomyces sp. nov. two new marine actinobacteria isolated from Coral.</title>
        <authorList>
            <person name="Buangrab K."/>
            <person name="Sutthacheep M."/>
            <person name="Yeemin T."/>
            <person name="Harunari E."/>
            <person name="Igarashi Y."/>
            <person name="Kanchanasin P."/>
            <person name="Tanasupawat S."/>
            <person name="Phongsopitanun W."/>
        </authorList>
    </citation>
    <scope>NUCLEOTIDE SEQUENCE [LARGE SCALE GENOMIC DNA]</scope>
    <source>
        <strain evidence="1 2">J2-2</strain>
    </source>
</reference>
<name>A0ABS5TBX1_9ACTN</name>
<sequence>MAEGLPAFRPLDGWYDRAGVRHDPHRRVTEPDPGPGQDFFPRHLMPHTTHPLVQALAPQRVRELEARHLYQYLSFTAHFETRVVNRAALHIAEDGSGVRVGTAARADALKIYTDEGYHALYSLDLVAQLEAATRIPALRHDFRPFLARLDLVGEQALPGRAVLAQLLQVVVFETLVTSILSAVPADPQVLGVVRETVADHARDEGRHHAYFSAFFRELWAGLGPAERAAAARCLPALVRRSLEPELTAHRAALLAAGLTAARVRTVLAESYPAEGTDARIAADARHTVRLFRDCGVLEQPGALDAFASAGLVGDLTDDLADDLEGVR</sequence>
<dbReference type="Pfam" id="PF11583">
    <property type="entry name" value="AurF"/>
    <property type="match status" value="1"/>
</dbReference>
<dbReference type="EMBL" id="JAHBAY010000002">
    <property type="protein sequence ID" value="MBT0768574.1"/>
    <property type="molecule type" value="Genomic_DNA"/>
</dbReference>
<dbReference type="Proteomes" id="UP001197247">
    <property type="component" value="Unassembled WGS sequence"/>
</dbReference>
<dbReference type="Gene3D" id="1.10.620.20">
    <property type="entry name" value="Ribonucleotide Reductase, subunit A"/>
    <property type="match status" value="1"/>
</dbReference>
<keyword evidence="2" id="KW-1185">Reference proteome</keyword>
<accession>A0ABS5TBX1</accession>
<organism evidence="1 2">
    <name type="scientific">Kineosporia corallincola</name>
    <dbReference type="NCBI Taxonomy" id="2835133"/>
    <lineage>
        <taxon>Bacteria</taxon>
        <taxon>Bacillati</taxon>
        <taxon>Actinomycetota</taxon>
        <taxon>Actinomycetes</taxon>
        <taxon>Kineosporiales</taxon>
        <taxon>Kineosporiaceae</taxon>
        <taxon>Kineosporia</taxon>
    </lineage>
</organism>
<evidence type="ECO:0000313" key="1">
    <source>
        <dbReference type="EMBL" id="MBT0768574.1"/>
    </source>
</evidence>
<dbReference type="InterPro" id="IPR025859">
    <property type="entry name" value="AurF/CmlI"/>
</dbReference>
<evidence type="ECO:0000313" key="2">
    <source>
        <dbReference type="Proteomes" id="UP001197247"/>
    </source>
</evidence>